<proteinExistence type="predicted"/>
<reference evidence="1 2" key="1">
    <citation type="journal article" date="2015" name="Genome Biol.">
        <title>Comparative genomics of Steinernema reveals deeply conserved gene regulatory networks.</title>
        <authorList>
            <person name="Dillman A.R."/>
            <person name="Macchietto M."/>
            <person name="Porter C.F."/>
            <person name="Rogers A."/>
            <person name="Williams B."/>
            <person name="Antoshechkin I."/>
            <person name="Lee M.M."/>
            <person name="Goodwin Z."/>
            <person name="Lu X."/>
            <person name="Lewis E.E."/>
            <person name="Goodrich-Blair H."/>
            <person name="Stock S.P."/>
            <person name="Adams B.J."/>
            <person name="Sternberg P.W."/>
            <person name="Mortazavi A."/>
        </authorList>
    </citation>
    <scope>NUCLEOTIDE SEQUENCE [LARGE SCALE GENOMIC DNA]</scope>
    <source>
        <strain evidence="1 2">ALL</strain>
    </source>
</reference>
<protein>
    <recommendedName>
        <fullName evidence="3">F-box domain-containing protein</fullName>
    </recommendedName>
</protein>
<dbReference type="EMBL" id="AZBU02000005">
    <property type="protein sequence ID" value="TKR76568.1"/>
    <property type="molecule type" value="Genomic_DNA"/>
</dbReference>
<comment type="caution">
    <text evidence="1">The sequence shown here is derived from an EMBL/GenBank/DDBJ whole genome shotgun (WGS) entry which is preliminary data.</text>
</comment>
<reference evidence="1 2" key="2">
    <citation type="journal article" date="2019" name="G3 (Bethesda)">
        <title>Hybrid Assembly of the Genome of the Entomopathogenic Nematode Steinernema carpocapsae Identifies the X-Chromosome.</title>
        <authorList>
            <person name="Serra L."/>
            <person name="Macchietto M."/>
            <person name="Macias-Munoz A."/>
            <person name="McGill C.J."/>
            <person name="Rodriguez I.M."/>
            <person name="Rodriguez B."/>
            <person name="Murad R."/>
            <person name="Mortazavi A."/>
        </authorList>
    </citation>
    <scope>NUCLEOTIDE SEQUENCE [LARGE SCALE GENOMIC DNA]</scope>
    <source>
        <strain evidence="1 2">ALL</strain>
    </source>
</reference>
<accession>A0A4U5N2Q7</accession>
<evidence type="ECO:0008006" key="3">
    <source>
        <dbReference type="Google" id="ProtNLM"/>
    </source>
</evidence>
<dbReference type="AlphaFoldDB" id="A0A4U5N2Q7"/>
<name>A0A4U5N2Q7_STECR</name>
<gene>
    <name evidence="1" type="ORF">L596_017687</name>
</gene>
<dbReference type="Proteomes" id="UP000298663">
    <property type="component" value="Unassembled WGS sequence"/>
</dbReference>
<sequence length="228" mass="25858">MDSVPITSVESVIARSSFSELCSLRLTSENFGKVASSHHDNNGILHLDYVRDSLPRFKFDRNMVTIHNPRCGLKRDMRDDLVDEEAFDCAVSKSKFCHNTEVSFTNGLFSLERGFGGRLERFINAKEKGEAILKTSQEYTFQAKGKRKEKKAIEDCIDEMLISDDDGVRDVLVATFSWNAIDHVYFQHGFAPMPSFDHANVDALQEDPSENQEFGSFRDPRYLGSLTV</sequence>
<keyword evidence="2" id="KW-1185">Reference proteome</keyword>
<evidence type="ECO:0000313" key="2">
    <source>
        <dbReference type="Proteomes" id="UP000298663"/>
    </source>
</evidence>
<organism evidence="1 2">
    <name type="scientific">Steinernema carpocapsae</name>
    <name type="common">Entomopathogenic nematode</name>
    <dbReference type="NCBI Taxonomy" id="34508"/>
    <lineage>
        <taxon>Eukaryota</taxon>
        <taxon>Metazoa</taxon>
        <taxon>Ecdysozoa</taxon>
        <taxon>Nematoda</taxon>
        <taxon>Chromadorea</taxon>
        <taxon>Rhabditida</taxon>
        <taxon>Tylenchina</taxon>
        <taxon>Panagrolaimomorpha</taxon>
        <taxon>Strongyloidoidea</taxon>
        <taxon>Steinernematidae</taxon>
        <taxon>Steinernema</taxon>
    </lineage>
</organism>
<evidence type="ECO:0000313" key="1">
    <source>
        <dbReference type="EMBL" id="TKR76568.1"/>
    </source>
</evidence>